<gene>
    <name evidence="1" type="ORF">MarDSR_091</name>
</gene>
<name>A0AA96J3J2_9VIRU</name>
<dbReference type="EMBL" id="OR343189">
    <property type="protein sequence ID" value="WNL50130.1"/>
    <property type="molecule type" value="Genomic_DNA"/>
</dbReference>
<sequence>MPLFLPKSFLYNTRFVFAGTETERKQVIENVCYLNKNIFR</sequence>
<proteinExistence type="predicted"/>
<protein>
    <submittedName>
        <fullName evidence="1">Uncharacterized protein</fullName>
    </submittedName>
</protein>
<organism evidence="1">
    <name type="scientific">Marseillevirus sp</name>
    <dbReference type="NCBI Taxonomy" id="2809551"/>
    <lineage>
        <taxon>Viruses</taxon>
        <taxon>Varidnaviria</taxon>
        <taxon>Bamfordvirae</taxon>
        <taxon>Nucleocytoviricota</taxon>
        <taxon>Megaviricetes</taxon>
        <taxon>Pimascovirales</taxon>
        <taxon>Pimascovirales incertae sedis</taxon>
        <taxon>Marseilleviridae</taxon>
        <taxon>Marseillevirus</taxon>
    </lineage>
</organism>
<evidence type="ECO:0000313" key="1">
    <source>
        <dbReference type="EMBL" id="WNL50130.1"/>
    </source>
</evidence>
<accession>A0AA96J3J2</accession>
<reference evidence="1" key="1">
    <citation type="submission" date="2023-07" db="EMBL/GenBank/DDBJ databases">
        <authorList>
            <person name="Xia Y."/>
        </authorList>
    </citation>
    <scope>NUCLEOTIDE SEQUENCE</scope>
    <source>
        <strain evidence="1">E</strain>
    </source>
</reference>